<evidence type="ECO:0000259" key="6">
    <source>
        <dbReference type="PROSITE" id="PS50262"/>
    </source>
</evidence>
<comment type="subcellular location">
    <subcellularLocation>
        <location evidence="1">Membrane</location>
    </subcellularLocation>
</comment>
<dbReference type="InterPro" id="IPR017452">
    <property type="entry name" value="GPCR_Rhodpsn_7TM"/>
</dbReference>
<feature type="domain" description="G-protein coupled receptors family 1 profile" evidence="6">
    <location>
        <begin position="89"/>
        <end position="123"/>
    </location>
</feature>
<gene>
    <name evidence="7" type="ORF">OFLC_LOCUS10843</name>
</gene>
<dbReference type="GO" id="GO:0008528">
    <property type="term" value="F:G protein-coupled peptide receptor activity"/>
    <property type="evidence" value="ECO:0007669"/>
    <property type="project" value="TreeGrafter"/>
</dbReference>
<evidence type="ECO:0000256" key="2">
    <source>
        <dbReference type="ARBA" id="ARBA00022692"/>
    </source>
</evidence>
<dbReference type="PANTHER" id="PTHR24372:SF74">
    <property type="entry name" value="LP13728P"/>
    <property type="match status" value="1"/>
</dbReference>
<feature type="transmembrane region" description="Helical" evidence="5">
    <location>
        <begin position="77"/>
        <end position="97"/>
    </location>
</feature>
<name>A0A183HTM8_9BILA</name>
<reference evidence="9" key="1">
    <citation type="submission" date="2016-06" db="UniProtKB">
        <authorList>
            <consortium name="WormBaseParasite"/>
        </authorList>
    </citation>
    <scope>IDENTIFICATION</scope>
</reference>
<dbReference type="PANTHER" id="PTHR24372">
    <property type="entry name" value="GLYCOPROTEIN HORMONE RECEPTOR"/>
    <property type="match status" value="1"/>
</dbReference>
<dbReference type="PROSITE" id="PS50262">
    <property type="entry name" value="G_PROTEIN_RECEP_F1_2"/>
    <property type="match status" value="1"/>
</dbReference>
<keyword evidence="2 5" id="KW-0812">Transmembrane</keyword>
<sequence>MFDFPNLQIDDEGEALLEPEFEDADIGLLTTFNCTSSAVSDFFASIECTPMPNALNPCEDVIGPTILLTCRYDFLRWAIWFVWVSAIVGNIGVWIVLCQMRQKRMQVHYFFMANLSAADLLTG</sequence>
<keyword evidence="8" id="KW-1185">Reference proteome</keyword>
<proteinExistence type="predicted"/>
<dbReference type="Gene3D" id="1.20.1070.10">
    <property type="entry name" value="Rhodopsin 7-helix transmembrane proteins"/>
    <property type="match status" value="1"/>
</dbReference>
<dbReference type="AlphaFoldDB" id="A0A183HTM8"/>
<accession>A0A183HTM8</accession>
<evidence type="ECO:0000256" key="3">
    <source>
        <dbReference type="ARBA" id="ARBA00022989"/>
    </source>
</evidence>
<dbReference type="Proteomes" id="UP000267606">
    <property type="component" value="Unassembled WGS sequence"/>
</dbReference>
<dbReference type="WBParaSite" id="OFLC_0001084001-mRNA-1">
    <property type="protein sequence ID" value="OFLC_0001084001-mRNA-1"/>
    <property type="gene ID" value="OFLC_0001084001"/>
</dbReference>
<keyword evidence="4 5" id="KW-0472">Membrane</keyword>
<evidence type="ECO:0000256" key="1">
    <source>
        <dbReference type="ARBA" id="ARBA00004370"/>
    </source>
</evidence>
<evidence type="ECO:0000313" key="8">
    <source>
        <dbReference type="Proteomes" id="UP000267606"/>
    </source>
</evidence>
<reference evidence="7 8" key="2">
    <citation type="submission" date="2018-11" db="EMBL/GenBank/DDBJ databases">
        <authorList>
            <consortium name="Pathogen Informatics"/>
        </authorList>
    </citation>
    <scope>NUCLEOTIDE SEQUENCE [LARGE SCALE GENOMIC DNA]</scope>
</reference>
<dbReference type="EMBL" id="UZAJ01014920">
    <property type="protein sequence ID" value="VDO71755.1"/>
    <property type="molecule type" value="Genomic_DNA"/>
</dbReference>
<dbReference type="GO" id="GO:0007189">
    <property type="term" value="P:adenylate cyclase-activating G protein-coupled receptor signaling pathway"/>
    <property type="evidence" value="ECO:0007669"/>
    <property type="project" value="TreeGrafter"/>
</dbReference>
<dbReference type="GO" id="GO:0009755">
    <property type="term" value="P:hormone-mediated signaling pathway"/>
    <property type="evidence" value="ECO:0007669"/>
    <property type="project" value="TreeGrafter"/>
</dbReference>
<evidence type="ECO:0000256" key="4">
    <source>
        <dbReference type="ARBA" id="ARBA00023136"/>
    </source>
</evidence>
<evidence type="ECO:0000313" key="7">
    <source>
        <dbReference type="EMBL" id="VDO71755.1"/>
    </source>
</evidence>
<keyword evidence="3 5" id="KW-1133">Transmembrane helix</keyword>
<organism evidence="9">
    <name type="scientific">Onchocerca flexuosa</name>
    <dbReference type="NCBI Taxonomy" id="387005"/>
    <lineage>
        <taxon>Eukaryota</taxon>
        <taxon>Metazoa</taxon>
        <taxon>Ecdysozoa</taxon>
        <taxon>Nematoda</taxon>
        <taxon>Chromadorea</taxon>
        <taxon>Rhabditida</taxon>
        <taxon>Spirurina</taxon>
        <taxon>Spiruromorpha</taxon>
        <taxon>Filarioidea</taxon>
        <taxon>Onchocercidae</taxon>
        <taxon>Onchocerca</taxon>
    </lineage>
</organism>
<protein>
    <submittedName>
        <fullName evidence="9">G_PROTEIN_RECEP_F1_2 domain-containing protein</fullName>
    </submittedName>
</protein>
<evidence type="ECO:0000256" key="5">
    <source>
        <dbReference type="SAM" id="Phobius"/>
    </source>
</evidence>
<dbReference type="GO" id="GO:0005886">
    <property type="term" value="C:plasma membrane"/>
    <property type="evidence" value="ECO:0007669"/>
    <property type="project" value="TreeGrafter"/>
</dbReference>
<dbReference type="SUPFAM" id="SSF81321">
    <property type="entry name" value="Family A G protein-coupled receptor-like"/>
    <property type="match status" value="1"/>
</dbReference>
<evidence type="ECO:0000313" key="9">
    <source>
        <dbReference type="WBParaSite" id="OFLC_0001084001-mRNA-1"/>
    </source>
</evidence>
<dbReference type="STRING" id="387005.A0A183HTM8"/>